<keyword evidence="3" id="KW-1185">Reference proteome</keyword>
<feature type="compositionally biased region" description="Basic residues" evidence="1">
    <location>
        <begin position="320"/>
        <end position="333"/>
    </location>
</feature>
<name>A0A1I0QA70_9BACT</name>
<dbReference type="AlphaFoldDB" id="A0A1I0QA70"/>
<organism evidence="2 3">
    <name type="scientific">Roseivirga pacifica</name>
    <dbReference type="NCBI Taxonomy" id="1267423"/>
    <lineage>
        <taxon>Bacteria</taxon>
        <taxon>Pseudomonadati</taxon>
        <taxon>Bacteroidota</taxon>
        <taxon>Cytophagia</taxon>
        <taxon>Cytophagales</taxon>
        <taxon>Roseivirgaceae</taxon>
        <taxon>Roseivirga</taxon>
    </lineage>
</organism>
<reference evidence="3" key="1">
    <citation type="submission" date="2016-10" db="EMBL/GenBank/DDBJ databases">
        <authorList>
            <person name="Varghese N."/>
            <person name="Submissions S."/>
        </authorList>
    </citation>
    <scope>NUCLEOTIDE SEQUENCE [LARGE SCALE GENOMIC DNA]</scope>
    <source>
        <strain evidence="3">CGMCC 1.12402</strain>
    </source>
</reference>
<evidence type="ECO:0000313" key="3">
    <source>
        <dbReference type="Proteomes" id="UP000199437"/>
    </source>
</evidence>
<dbReference type="STRING" id="1267423.SAMN05216290_2138"/>
<proteinExistence type="predicted"/>
<evidence type="ECO:0000256" key="1">
    <source>
        <dbReference type="SAM" id="MobiDB-lite"/>
    </source>
</evidence>
<protein>
    <recommendedName>
        <fullName evidence="4">DUF4421 domain-containing protein</fullName>
    </recommendedName>
</protein>
<sequence>MSSVGGFTVQEALTPEERKKAMERQLVSPVRKFINRFNFNIEKSYGYFSYKSELTDVSVVRNPRGDLLYIVPLGEETSPSNAFSNWMTDLTPITINRIDDDSQIVRTDTTSFVYSNNGRYNPLSLRVSFSLKKVDKTHLETTGERRYLEEDLLRIGGGIGWGKMKFRNPASTQDVDPFLRNYTLPEQEISTTKMYGSITYNAYSLGDFAILADVQGGVWKTKTSQLNQELVTYDPFFNVGVMFQRSFSKYFKGYIRPSVEMRSYTIANEQVSVPHNFTIFSIDFGLLLKYPTYPRNKYKAHMVQMEHVFNGKMYRGRPFYRKQNPRYGQRRNSKKEPGSSFSIRKDKKGDKGND</sequence>
<gene>
    <name evidence="2" type="ORF">SAMN05216290_2138</name>
</gene>
<feature type="compositionally biased region" description="Basic and acidic residues" evidence="1">
    <location>
        <begin position="343"/>
        <end position="354"/>
    </location>
</feature>
<dbReference type="EMBL" id="FOIR01000002">
    <property type="protein sequence ID" value="SEW23689.1"/>
    <property type="molecule type" value="Genomic_DNA"/>
</dbReference>
<evidence type="ECO:0008006" key="4">
    <source>
        <dbReference type="Google" id="ProtNLM"/>
    </source>
</evidence>
<evidence type="ECO:0000313" key="2">
    <source>
        <dbReference type="EMBL" id="SEW23689.1"/>
    </source>
</evidence>
<accession>A0A1I0QA70</accession>
<dbReference type="Proteomes" id="UP000199437">
    <property type="component" value="Unassembled WGS sequence"/>
</dbReference>
<feature type="region of interest" description="Disordered" evidence="1">
    <location>
        <begin position="320"/>
        <end position="354"/>
    </location>
</feature>